<organism evidence="3 4">
    <name type="scientific">Streptomyces rochei</name>
    <name type="common">Streptomyces parvullus</name>
    <dbReference type="NCBI Taxonomy" id="1928"/>
    <lineage>
        <taxon>Bacteria</taxon>
        <taxon>Bacillati</taxon>
        <taxon>Actinomycetota</taxon>
        <taxon>Actinomycetes</taxon>
        <taxon>Kitasatosporales</taxon>
        <taxon>Streptomycetaceae</taxon>
        <taxon>Streptomyces</taxon>
        <taxon>Streptomyces rochei group</taxon>
    </lineage>
</organism>
<dbReference type="GO" id="GO:0016491">
    <property type="term" value="F:oxidoreductase activity"/>
    <property type="evidence" value="ECO:0007669"/>
    <property type="project" value="InterPro"/>
</dbReference>
<dbReference type="SUPFAM" id="SSF55469">
    <property type="entry name" value="FMN-dependent nitroreductase-like"/>
    <property type="match status" value="1"/>
</dbReference>
<accession>A0AAX3ZW42</accession>
<dbReference type="InterPro" id="IPR050627">
    <property type="entry name" value="Nitroreductase/BluB"/>
</dbReference>
<gene>
    <name evidence="3" type="ORF">P7W03_00935</name>
</gene>
<dbReference type="AlphaFoldDB" id="A0AAX3ZW42"/>
<dbReference type="PANTHER" id="PTHR23026:SF123">
    <property type="entry name" value="NAD(P)H NITROREDUCTASE RV3131-RELATED"/>
    <property type="match status" value="1"/>
</dbReference>
<evidence type="ECO:0000256" key="1">
    <source>
        <dbReference type="SAM" id="MobiDB-lite"/>
    </source>
</evidence>
<dbReference type="PANTHER" id="PTHR23026">
    <property type="entry name" value="NADPH NITROREDUCTASE"/>
    <property type="match status" value="1"/>
</dbReference>
<evidence type="ECO:0000313" key="4">
    <source>
        <dbReference type="Proteomes" id="UP001231701"/>
    </source>
</evidence>
<evidence type="ECO:0000259" key="2">
    <source>
        <dbReference type="Pfam" id="PF00881"/>
    </source>
</evidence>
<feature type="region of interest" description="Disordered" evidence="1">
    <location>
        <begin position="283"/>
        <end position="307"/>
    </location>
</feature>
<protein>
    <submittedName>
        <fullName evidence="3">Nitroreductase family protein</fullName>
    </submittedName>
</protein>
<sequence length="307" mass="33930">MHNAQPWRFRYVRQTRTFELYADFDRAMPYSDPRARGLHIGCGAALLNLRVAAAHDGRHAETRLLPRPEDPALLATVRLTGPGGDDSDLAPLHPAITERHSSRFPFEEKRIPDGLRGALVETARREGAALAFPAPWHLQHVLDLVREAEARGLTDRASERELAEWTRTDAPSVNCSDDGVPDYAFGPVRSGGRAPLRDFAGTRRVAGRDTAVFEAAPQIACLSTTHDRPEDWLRAGQAMERVLLLATAEGLVGSLATQPLERPDLRWLLRDPVTGAGHPQMLLRLGYGPKGPRTPRRPVSDVLEVRP</sequence>
<proteinExistence type="predicted"/>
<dbReference type="InterPro" id="IPR000415">
    <property type="entry name" value="Nitroreductase-like"/>
</dbReference>
<dbReference type="InterPro" id="IPR029479">
    <property type="entry name" value="Nitroreductase"/>
</dbReference>
<name>A0AAX3ZW42_STRRO</name>
<dbReference type="Gene3D" id="3.40.109.10">
    <property type="entry name" value="NADH Oxidase"/>
    <property type="match status" value="1"/>
</dbReference>
<dbReference type="Pfam" id="PF00881">
    <property type="entry name" value="Nitroreductase"/>
    <property type="match status" value="1"/>
</dbReference>
<evidence type="ECO:0000313" key="3">
    <source>
        <dbReference type="EMBL" id="WMC90573.1"/>
    </source>
</evidence>
<reference evidence="3" key="1">
    <citation type="submission" date="2023-03" db="EMBL/GenBank/DDBJ databases">
        <title>Borrelidin-producing and root-colonizing Streptomyces rochei is a potent biopesticide for soil-borne oomycete-caused plant diseases.</title>
        <authorList>
            <person name="Zhou D."/>
            <person name="Wang X."/>
            <person name="Navarro-Munoz J.C."/>
            <person name="Li W."/>
            <person name="Li J."/>
            <person name="Jiu M."/>
            <person name="Deng S."/>
            <person name="Ye Y."/>
            <person name="Daly P."/>
            <person name="Wei L."/>
        </authorList>
    </citation>
    <scope>NUCLEOTIDE SEQUENCE</scope>
    <source>
        <strain evidence="3">JK1</strain>
    </source>
</reference>
<dbReference type="Proteomes" id="UP001231701">
    <property type="component" value="Chromosome"/>
</dbReference>
<feature type="domain" description="Nitroreductase" evidence="2">
    <location>
        <begin position="96"/>
        <end position="287"/>
    </location>
</feature>
<dbReference type="EMBL" id="CP121271">
    <property type="protein sequence ID" value="WMC90573.1"/>
    <property type="molecule type" value="Genomic_DNA"/>
</dbReference>
<dbReference type="NCBIfam" id="NF047509">
    <property type="entry name" value="Rv3131_FMN_oxido"/>
    <property type="match status" value="1"/>
</dbReference>